<dbReference type="OrthoDB" id="10060424at2759"/>
<dbReference type="PROSITE" id="PS50026">
    <property type="entry name" value="EGF_3"/>
    <property type="match status" value="2"/>
</dbReference>
<dbReference type="InterPro" id="IPR000152">
    <property type="entry name" value="EGF-type_Asp/Asn_hydroxyl_site"/>
</dbReference>
<dbReference type="InterPro" id="IPR036116">
    <property type="entry name" value="FN3_sf"/>
</dbReference>
<dbReference type="Gene3D" id="2.60.40.10">
    <property type="entry name" value="Immunoglobulins"/>
    <property type="match status" value="1"/>
</dbReference>
<comment type="caution">
    <text evidence="8">The sequence shown here is derived from an EMBL/GenBank/DDBJ whole genome shotgun (WGS) entry which is preliminary data.</text>
</comment>
<organism evidence="8 9">
    <name type="scientific">Scyliorhinus torazame</name>
    <name type="common">Cloudy catshark</name>
    <name type="synonym">Catulus torazame</name>
    <dbReference type="NCBI Taxonomy" id="75743"/>
    <lineage>
        <taxon>Eukaryota</taxon>
        <taxon>Metazoa</taxon>
        <taxon>Chordata</taxon>
        <taxon>Craniata</taxon>
        <taxon>Vertebrata</taxon>
        <taxon>Chondrichthyes</taxon>
        <taxon>Elasmobranchii</taxon>
        <taxon>Galeomorphii</taxon>
        <taxon>Galeoidea</taxon>
        <taxon>Carcharhiniformes</taxon>
        <taxon>Scyliorhinidae</taxon>
        <taxon>Scyliorhinus</taxon>
    </lineage>
</organism>
<evidence type="ECO:0000256" key="1">
    <source>
        <dbReference type="ARBA" id="ARBA00022536"/>
    </source>
</evidence>
<dbReference type="SMART" id="SM00181">
    <property type="entry name" value="EGF"/>
    <property type="match status" value="2"/>
</dbReference>
<evidence type="ECO:0000256" key="3">
    <source>
        <dbReference type="ARBA" id="ARBA00022737"/>
    </source>
</evidence>
<dbReference type="AlphaFoldDB" id="A0A401PIB7"/>
<dbReference type="PANTHER" id="PTHR24034:SF200">
    <property type="entry name" value="EGF-LIKE AND EMI DOMAIN-CONTAINING PROTEIN 1"/>
    <property type="match status" value="1"/>
</dbReference>
<dbReference type="PROSITE" id="PS01187">
    <property type="entry name" value="EGF_CA"/>
    <property type="match status" value="1"/>
</dbReference>
<dbReference type="EMBL" id="BFAA01002208">
    <property type="protein sequence ID" value="GCB72883.1"/>
    <property type="molecule type" value="Genomic_DNA"/>
</dbReference>
<feature type="domain" description="Fibronectin type-III" evidence="7">
    <location>
        <begin position="14"/>
        <end position="107"/>
    </location>
</feature>
<feature type="domain" description="EGF-like" evidence="6">
    <location>
        <begin position="149"/>
        <end position="190"/>
    </location>
</feature>
<dbReference type="InterPro" id="IPR000742">
    <property type="entry name" value="EGF"/>
</dbReference>
<dbReference type="Pfam" id="PF14670">
    <property type="entry name" value="FXa_inhibition"/>
    <property type="match status" value="1"/>
</dbReference>
<dbReference type="Gene3D" id="2.10.25.10">
    <property type="entry name" value="Laminin"/>
    <property type="match status" value="2"/>
</dbReference>
<gene>
    <name evidence="8" type="ORF">scyTo_0006515</name>
</gene>
<keyword evidence="3" id="KW-0677">Repeat</keyword>
<evidence type="ECO:0000313" key="8">
    <source>
        <dbReference type="EMBL" id="GCB72883.1"/>
    </source>
</evidence>
<dbReference type="SMART" id="SM00179">
    <property type="entry name" value="EGF_CA"/>
    <property type="match status" value="2"/>
</dbReference>
<dbReference type="CDD" id="cd00063">
    <property type="entry name" value="FN3"/>
    <property type="match status" value="1"/>
</dbReference>
<reference evidence="8 9" key="1">
    <citation type="journal article" date="2018" name="Nat. Ecol. Evol.">
        <title>Shark genomes provide insights into elasmobranch evolution and the origin of vertebrates.</title>
        <authorList>
            <person name="Hara Y"/>
            <person name="Yamaguchi K"/>
            <person name="Onimaru K"/>
            <person name="Kadota M"/>
            <person name="Koyanagi M"/>
            <person name="Keeley SD"/>
            <person name="Tatsumi K"/>
            <person name="Tanaka K"/>
            <person name="Motone F"/>
            <person name="Kageyama Y"/>
            <person name="Nozu R"/>
            <person name="Adachi N"/>
            <person name="Nishimura O"/>
            <person name="Nakagawa R"/>
            <person name="Tanegashima C"/>
            <person name="Kiyatake I"/>
            <person name="Matsumoto R"/>
            <person name="Murakumo K"/>
            <person name="Nishida K"/>
            <person name="Terakita A"/>
            <person name="Kuratani S"/>
            <person name="Sato K"/>
            <person name="Hyodo S Kuraku.S."/>
        </authorList>
    </citation>
    <scope>NUCLEOTIDE SEQUENCE [LARGE SCALE GENOMIC DNA]</scope>
</reference>
<dbReference type="InterPro" id="IPR050751">
    <property type="entry name" value="ECM_structural_protein"/>
</dbReference>
<dbReference type="SUPFAM" id="SSF57196">
    <property type="entry name" value="EGF/Laminin"/>
    <property type="match status" value="2"/>
</dbReference>
<proteinExistence type="predicted"/>
<dbReference type="SMART" id="SM00060">
    <property type="entry name" value="FN3"/>
    <property type="match status" value="1"/>
</dbReference>
<dbReference type="InterPro" id="IPR013783">
    <property type="entry name" value="Ig-like_fold"/>
</dbReference>
<dbReference type="FunFam" id="2.10.25.10:FF:000038">
    <property type="entry name" value="Fibrillin 2"/>
    <property type="match status" value="1"/>
</dbReference>
<keyword evidence="2" id="KW-0732">Signal</keyword>
<dbReference type="PROSITE" id="PS00010">
    <property type="entry name" value="ASX_HYDROXYL"/>
    <property type="match status" value="2"/>
</dbReference>
<sequence>MVFNAEKVVWFPPGNSNVQVSHITSSTAVISWDPPTSDAAQVLSYSISYAPSGSDRPMKNIIVFPPNTSLILTDLNESTPYIVTVTVKTFFTGEQLGSTLYFKTKSYIDECLQNNGGCSQRCVNTVGSYQCRCHPGYTLRPGSRTTCTDVNECAYPVMKQCDPNAHCLNSDGSYRCECKPYYRGNGTHCEGCFCPPEIIPGTASQPALSGNPCPCVSGFIMSNNFPSLYQNSADMYWFFNMAQLSNSTRQYKGRKLQMLLCDWLHLEWICLYRCE</sequence>
<dbReference type="InterPro" id="IPR001881">
    <property type="entry name" value="EGF-like_Ca-bd_dom"/>
</dbReference>
<dbReference type="Proteomes" id="UP000288216">
    <property type="component" value="Unassembled WGS sequence"/>
</dbReference>
<dbReference type="STRING" id="75743.A0A401PIB7"/>
<feature type="domain" description="EGF-like" evidence="6">
    <location>
        <begin position="107"/>
        <end position="148"/>
    </location>
</feature>
<evidence type="ECO:0000256" key="5">
    <source>
        <dbReference type="PROSITE-ProRule" id="PRU00076"/>
    </source>
</evidence>
<dbReference type="InterPro" id="IPR049883">
    <property type="entry name" value="NOTCH1_EGF-like"/>
</dbReference>
<keyword evidence="9" id="KW-1185">Reference proteome</keyword>
<keyword evidence="4" id="KW-1015">Disulfide bond</keyword>
<keyword evidence="1 5" id="KW-0245">EGF-like domain</keyword>
<protein>
    <recommendedName>
        <fullName evidence="10">Fibronectin type-III domain-containing protein</fullName>
    </recommendedName>
</protein>
<dbReference type="GO" id="GO:0005509">
    <property type="term" value="F:calcium ion binding"/>
    <property type="evidence" value="ECO:0007669"/>
    <property type="project" value="InterPro"/>
</dbReference>
<evidence type="ECO:0000256" key="4">
    <source>
        <dbReference type="ARBA" id="ARBA00023157"/>
    </source>
</evidence>
<name>A0A401PIB7_SCYTO</name>
<dbReference type="FunFam" id="2.10.25.10:FF:000240">
    <property type="entry name" value="Vitamin K-dependent protein S"/>
    <property type="match status" value="1"/>
</dbReference>
<dbReference type="Pfam" id="PF07645">
    <property type="entry name" value="EGF_CA"/>
    <property type="match status" value="1"/>
</dbReference>
<dbReference type="CDD" id="cd00054">
    <property type="entry name" value="EGF_CA"/>
    <property type="match status" value="2"/>
</dbReference>
<evidence type="ECO:0000259" key="6">
    <source>
        <dbReference type="PROSITE" id="PS50026"/>
    </source>
</evidence>
<dbReference type="InterPro" id="IPR003961">
    <property type="entry name" value="FN3_dom"/>
</dbReference>
<dbReference type="Pfam" id="PF00041">
    <property type="entry name" value="fn3"/>
    <property type="match status" value="1"/>
</dbReference>
<dbReference type="SUPFAM" id="SSF49265">
    <property type="entry name" value="Fibronectin type III"/>
    <property type="match status" value="1"/>
</dbReference>
<evidence type="ECO:0000313" key="9">
    <source>
        <dbReference type="Proteomes" id="UP000288216"/>
    </source>
</evidence>
<evidence type="ECO:0000259" key="7">
    <source>
        <dbReference type="PROSITE" id="PS50853"/>
    </source>
</evidence>
<dbReference type="PANTHER" id="PTHR24034">
    <property type="entry name" value="EGF-LIKE DOMAIN-CONTAINING PROTEIN"/>
    <property type="match status" value="1"/>
</dbReference>
<evidence type="ECO:0000256" key="2">
    <source>
        <dbReference type="ARBA" id="ARBA00022729"/>
    </source>
</evidence>
<comment type="caution">
    <text evidence="5">Lacks conserved residue(s) required for the propagation of feature annotation.</text>
</comment>
<dbReference type="InterPro" id="IPR018097">
    <property type="entry name" value="EGF_Ca-bd_CS"/>
</dbReference>
<accession>A0A401PIB7</accession>
<evidence type="ECO:0008006" key="10">
    <source>
        <dbReference type="Google" id="ProtNLM"/>
    </source>
</evidence>
<dbReference type="PROSITE" id="PS50853">
    <property type="entry name" value="FN3"/>
    <property type="match status" value="1"/>
</dbReference>